<dbReference type="EMBL" id="AMGX01000006">
    <property type="protein sequence ID" value="EXJ72021.1"/>
    <property type="molecule type" value="Genomic_DNA"/>
</dbReference>
<gene>
    <name evidence="2" type="ORF">A1O5_04524</name>
</gene>
<dbReference type="RefSeq" id="XP_007743319.1">
    <property type="nucleotide sequence ID" value="XM_007745129.1"/>
</dbReference>
<evidence type="ECO:0000313" key="2">
    <source>
        <dbReference type="EMBL" id="EXJ72021.1"/>
    </source>
</evidence>
<sequence length="119" mass="12783">MANSGVSHVPQAAGGDAMSQHGVDDPNAVPKSAPHDESAPRSEPQRHALTPEEMSFRSWDYMVKQQSHLMALQTRMFSVMQAKASIDAPHHGKNVANYPGNHDGNLAGTPNHHGDATKP</sequence>
<evidence type="ECO:0000313" key="3">
    <source>
        <dbReference type="Proteomes" id="UP000019471"/>
    </source>
</evidence>
<proteinExistence type="predicted"/>
<protein>
    <submittedName>
        <fullName evidence="2">Uncharacterized protein</fullName>
    </submittedName>
</protein>
<dbReference type="AlphaFoldDB" id="W9X526"/>
<reference evidence="2 3" key="1">
    <citation type="submission" date="2013-03" db="EMBL/GenBank/DDBJ databases">
        <title>The Genome Sequence of Cladophialophora psammophila CBS 110553.</title>
        <authorList>
            <consortium name="The Broad Institute Genomics Platform"/>
            <person name="Cuomo C."/>
            <person name="de Hoog S."/>
            <person name="Gorbushina A."/>
            <person name="Walker B."/>
            <person name="Young S.K."/>
            <person name="Zeng Q."/>
            <person name="Gargeya S."/>
            <person name="Fitzgerald M."/>
            <person name="Haas B."/>
            <person name="Abouelleil A."/>
            <person name="Allen A.W."/>
            <person name="Alvarado L."/>
            <person name="Arachchi H.M."/>
            <person name="Berlin A.M."/>
            <person name="Chapman S.B."/>
            <person name="Gainer-Dewar J."/>
            <person name="Goldberg J."/>
            <person name="Griggs A."/>
            <person name="Gujja S."/>
            <person name="Hansen M."/>
            <person name="Howarth C."/>
            <person name="Imamovic A."/>
            <person name="Ireland A."/>
            <person name="Larimer J."/>
            <person name="McCowan C."/>
            <person name="Murphy C."/>
            <person name="Pearson M."/>
            <person name="Poon T.W."/>
            <person name="Priest M."/>
            <person name="Roberts A."/>
            <person name="Saif S."/>
            <person name="Shea T."/>
            <person name="Sisk P."/>
            <person name="Sykes S."/>
            <person name="Wortman J."/>
            <person name="Nusbaum C."/>
            <person name="Birren B."/>
        </authorList>
    </citation>
    <scope>NUCLEOTIDE SEQUENCE [LARGE SCALE GENOMIC DNA]</scope>
    <source>
        <strain evidence="2 3">CBS 110553</strain>
    </source>
</reference>
<comment type="caution">
    <text evidence="2">The sequence shown here is derived from an EMBL/GenBank/DDBJ whole genome shotgun (WGS) entry which is preliminary data.</text>
</comment>
<keyword evidence="3" id="KW-1185">Reference proteome</keyword>
<feature type="compositionally biased region" description="Basic and acidic residues" evidence="1">
    <location>
        <begin position="33"/>
        <end position="50"/>
    </location>
</feature>
<evidence type="ECO:0000256" key="1">
    <source>
        <dbReference type="SAM" id="MobiDB-lite"/>
    </source>
</evidence>
<dbReference type="Proteomes" id="UP000019471">
    <property type="component" value="Unassembled WGS sequence"/>
</dbReference>
<name>W9X526_9EURO</name>
<dbReference type="GeneID" id="19189246"/>
<dbReference type="HOGENOM" id="CLU_2061263_0_0_1"/>
<feature type="region of interest" description="Disordered" evidence="1">
    <location>
        <begin position="1"/>
        <end position="51"/>
    </location>
</feature>
<organism evidence="2 3">
    <name type="scientific">Cladophialophora psammophila CBS 110553</name>
    <dbReference type="NCBI Taxonomy" id="1182543"/>
    <lineage>
        <taxon>Eukaryota</taxon>
        <taxon>Fungi</taxon>
        <taxon>Dikarya</taxon>
        <taxon>Ascomycota</taxon>
        <taxon>Pezizomycotina</taxon>
        <taxon>Eurotiomycetes</taxon>
        <taxon>Chaetothyriomycetidae</taxon>
        <taxon>Chaetothyriales</taxon>
        <taxon>Herpotrichiellaceae</taxon>
        <taxon>Cladophialophora</taxon>
    </lineage>
</organism>
<accession>W9X526</accession>
<feature type="region of interest" description="Disordered" evidence="1">
    <location>
        <begin position="88"/>
        <end position="119"/>
    </location>
</feature>